<keyword evidence="2 4" id="KW-0227">DNA damage</keyword>
<evidence type="ECO:0000256" key="1">
    <source>
        <dbReference type="ARBA" id="ARBA00006082"/>
    </source>
</evidence>
<evidence type="ECO:0000259" key="7">
    <source>
        <dbReference type="SMART" id="SM01340"/>
    </source>
</evidence>
<dbReference type="SUPFAM" id="SSF118116">
    <property type="entry name" value="DNA mismatch repair protein MutL"/>
    <property type="match status" value="1"/>
</dbReference>
<proteinExistence type="inferred from homology"/>
<gene>
    <name evidence="4" type="primary">mutL</name>
    <name evidence="8" type="ORF">QOZ98_000561</name>
</gene>
<organism evidence="8 9">
    <name type="scientific">Planomicrobium stackebrandtii</name>
    <dbReference type="NCBI Taxonomy" id="253160"/>
    <lineage>
        <taxon>Bacteria</taxon>
        <taxon>Bacillati</taxon>
        <taxon>Bacillota</taxon>
        <taxon>Bacilli</taxon>
        <taxon>Bacillales</taxon>
        <taxon>Caryophanaceae</taxon>
        <taxon>Planomicrobium</taxon>
    </lineage>
</organism>
<accession>A0ABU0GQV5</accession>
<dbReference type="InterPro" id="IPR020667">
    <property type="entry name" value="DNA_mismatch_repair_MutL"/>
</dbReference>
<dbReference type="InterPro" id="IPR014762">
    <property type="entry name" value="DNA_mismatch_repair_CS"/>
</dbReference>
<feature type="domain" description="DNA mismatch repair protein S5" evidence="7">
    <location>
        <begin position="207"/>
        <end position="325"/>
    </location>
</feature>
<protein>
    <recommendedName>
        <fullName evidence="4">DNA mismatch repair protein MutL</fullName>
    </recommendedName>
</protein>
<dbReference type="CDD" id="cd16926">
    <property type="entry name" value="HATPase_MutL-MLH-PMS-like"/>
    <property type="match status" value="1"/>
</dbReference>
<dbReference type="PANTHER" id="PTHR10073">
    <property type="entry name" value="DNA MISMATCH REPAIR PROTEIN MLH, PMS, MUTL"/>
    <property type="match status" value="1"/>
</dbReference>
<dbReference type="Gene3D" id="3.30.1370.100">
    <property type="entry name" value="MutL, C-terminal domain, regulatory subdomain"/>
    <property type="match status" value="1"/>
</dbReference>
<evidence type="ECO:0000313" key="8">
    <source>
        <dbReference type="EMBL" id="MDQ0427736.1"/>
    </source>
</evidence>
<dbReference type="InterPro" id="IPR038973">
    <property type="entry name" value="MutL/Mlh/Pms-like"/>
</dbReference>
<dbReference type="SMART" id="SM01340">
    <property type="entry name" value="DNA_mis_repair"/>
    <property type="match status" value="1"/>
</dbReference>
<comment type="function">
    <text evidence="4">This protein is involved in the repair of mismatches in DNA. It is required for dam-dependent methyl-directed DNA mismatch repair. May act as a 'molecular matchmaker', a protein that promotes the formation of a stable complex between two or more DNA-binding proteins in an ATP-dependent manner without itself being part of a final effector complex.</text>
</comment>
<dbReference type="InterPro" id="IPR042120">
    <property type="entry name" value="MutL_C_dimsub"/>
</dbReference>
<evidence type="ECO:0000256" key="4">
    <source>
        <dbReference type="HAMAP-Rule" id="MF_00149"/>
    </source>
</evidence>
<dbReference type="InterPro" id="IPR014721">
    <property type="entry name" value="Ribsml_uS5_D2-typ_fold_subgr"/>
</dbReference>
<evidence type="ECO:0000259" key="6">
    <source>
        <dbReference type="SMART" id="SM00853"/>
    </source>
</evidence>
<dbReference type="InterPro" id="IPR014790">
    <property type="entry name" value="MutL_C"/>
</dbReference>
<dbReference type="InterPro" id="IPR002099">
    <property type="entry name" value="MutL/Mlh/PMS"/>
</dbReference>
<dbReference type="HAMAP" id="MF_00149">
    <property type="entry name" value="DNA_mis_repair"/>
    <property type="match status" value="1"/>
</dbReference>
<comment type="similarity">
    <text evidence="1 4">Belongs to the DNA mismatch repair MutL/HexB family.</text>
</comment>
<dbReference type="EMBL" id="JAUSWB010000001">
    <property type="protein sequence ID" value="MDQ0427736.1"/>
    <property type="molecule type" value="Genomic_DNA"/>
</dbReference>
<dbReference type="CDD" id="cd00782">
    <property type="entry name" value="MutL_Trans"/>
    <property type="match status" value="1"/>
</dbReference>
<reference evidence="8 9" key="1">
    <citation type="submission" date="2023-07" db="EMBL/GenBank/DDBJ databases">
        <title>Genomic Encyclopedia of Type Strains, Phase IV (KMG-IV): sequencing the most valuable type-strain genomes for metagenomic binning, comparative biology and taxonomic classification.</title>
        <authorList>
            <person name="Goeker M."/>
        </authorList>
    </citation>
    <scope>NUCLEOTIDE SEQUENCE [LARGE SCALE GENOMIC DNA]</scope>
    <source>
        <strain evidence="8 9">DSM 16419</strain>
    </source>
</reference>
<feature type="domain" description="MutL C-terminal dimerisation" evidence="6">
    <location>
        <begin position="412"/>
        <end position="555"/>
    </location>
</feature>
<evidence type="ECO:0000256" key="3">
    <source>
        <dbReference type="ARBA" id="ARBA00023204"/>
    </source>
</evidence>
<dbReference type="Pfam" id="PF13589">
    <property type="entry name" value="HATPase_c_3"/>
    <property type="match status" value="1"/>
</dbReference>
<comment type="caution">
    <text evidence="8">The sequence shown here is derived from an EMBL/GenBank/DDBJ whole genome shotgun (WGS) entry which is preliminary data.</text>
</comment>
<evidence type="ECO:0000256" key="5">
    <source>
        <dbReference type="SAM" id="MobiDB-lite"/>
    </source>
</evidence>
<evidence type="ECO:0000313" key="9">
    <source>
        <dbReference type="Proteomes" id="UP001241988"/>
    </source>
</evidence>
<dbReference type="Pfam" id="PF01119">
    <property type="entry name" value="DNA_mis_repair"/>
    <property type="match status" value="1"/>
</dbReference>
<dbReference type="InterPro" id="IPR036890">
    <property type="entry name" value="HATPase_C_sf"/>
</dbReference>
<dbReference type="SMART" id="SM00853">
    <property type="entry name" value="MutL_C"/>
    <property type="match status" value="1"/>
</dbReference>
<dbReference type="Proteomes" id="UP001241988">
    <property type="component" value="Unassembled WGS sequence"/>
</dbReference>
<dbReference type="Pfam" id="PF08676">
    <property type="entry name" value="MutL_C"/>
    <property type="match status" value="1"/>
</dbReference>
<dbReference type="PANTHER" id="PTHR10073:SF12">
    <property type="entry name" value="DNA MISMATCH REPAIR PROTEIN MLH1"/>
    <property type="match status" value="1"/>
</dbReference>
<dbReference type="PROSITE" id="PS00058">
    <property type="entry name" value="DNA_MISMATCH_REPAIR_1"/>
    <property type="match status" value="1"/>
</dbReference>
<keyword evidence="3 4" id="KW-0234">DNA repair</keyword>
<sequence length="600" mass="67960">MGIIRLMDEPLSNKIAAGEVVERPTSVVKELVENAIDADSTAVEVLLIEAGLTSIQIIDNGAGMDADDALLSFSRHATSKIANEHDLFRIRTLGFRGEALASIASVSKVTLHTSDGSSGTFVQMEGGRLTEHRAGSLRKGTDIKIDQLFFNTPARLKYMKTLQTELGHTIDLLNRFALSYPGVAFKLSHDGRTILQTSGSGEIKRVLADIYGVAIAKKMIPFEGQSHDYKVSGYASLPEITRANKNYISLFVNGRWVKHYAIANTVHRAYHTFLPLERQPIVVLNIEGDPYLTDVNVHPSKQQIRLSKEKELMELIHETIRRTISTVVRAPIIDKPKPVKQAPTKQLDLWKSSFTVQEPKQQMPDRAVEDWHELPVEKAVEPVQPDPLPLDEGLPQAEPPEDDSPQFPELEVVGQIHGTYIVAQSNDGFYLVDQHAAQERIKYEYFREKVGDIDSNERQSLLLPLTFHYSRDEALRLKDNLDVLSDSGVFLEEFGETSFIVREYPTWFPKGFEQEVIEDLIEQVLTERKVDVKKLREDAAIMMSCKRSIKANHFLQKHDMERLLKDLKNAEQPFTCPHGRPVIIHFKTYDVEKMFKRVMN</sequence>
<feature type="region of interest" description="Disordered" evidence="5">
    <location>
        <begin position="381"/>
        <end position="407"/>
    </location>
</feature>
<dbReference type="Gene3D" id="3.30.1540.20">
    <property type="entry name" value="MutL, C-terminal domain, dimerisation subdomain"/>
    <property type="match status" value="1"/>
</dbReference>
<dbReference type="RefSeq" id="WP_308786003.1">
    <property type="nucleotide sequence ID" value="NZ_JAUSWB010000001.1"/>
</dbReference>
<evidence type="ECO:0000256" key="2">
    <source>
        <dbReference type="ARBA" id="ARBA00022763"/>
    </source>
</evidence>
<dbReference type="SUPFAM" id="SSF54211">
    <property type="entry name" value="Ribosomal protein S5 domain 2-like"/>
    <property type="match status" value="1"/>
</dbReference>
<keyword evidence="9" id="KW-1185">Reference proteome</keyword>
<dbReference type="Gene3D" id="3.30.565.10">
    <property type="entry name" value="Histidine kinase-like ATPase, C-terminal domain"/>
    <property type="match status" value="1"/>
</dbReference>
<dbReference type="InterPro" id="IPR037198">
    <property type="entry name" value="MutL_C_sf"/>
</dbReference>
<dbReference type="Gene3D" id="3.30.230.10">
    <property type="match status" value="1"/>
</dbReference>
<dbReference type="SUPFAM" id="SSF55874">
    <property type="entry name" value="ATPase domain of HSP90 chaperone/DNA topoisomerase II/histidine kinase"/>
    <property type="match status" value="1"/>
</dbReference>
<dbReference type="InterPro" id="IPR013507">
    <property type="entry name" value="DNA_mismatch_S5_2-like"/>
</dbReference>
<dbReference type="InterPro" id="IPR042121">
    <property type="entry name" value="MutL_C_regsub"/>
</dbReference>
<dbReference type="NCBIfam" id="TIGR00585">
    <property type="entry name" value="mutl"/>
    <property type="match status" value="1"/>
</dbReference>
<dbReference type="InterPro" id="IPR020568">
    <property type="entry name" value="Ribosomal_Su5_D2-typ_SF"/>
</dbReference>
<name>A0ABU0GQV5_9BACL</name>